<dbReference type="CDD" id="cd07414">
    <property type="entry name" value="MPP_PP1_PPKL"/>
    <property type="match status" value="1"/>
</dbReference>
<dbReference type="Gene3D" id="3.60.21.10">
    <property type="match status" value="1"/>
</dbReference>
<dbReference type="GO" id="GO:0004722">
    <property type="term" value="F:protein serine/threonine phosphatase activity"/>
    <property type="evidence" value="ECO:0007669"/>
    <property type="project" value="UniProtKB-EC"/>
</dbReference>
<name>A0A1Y2I726_9FUNG</name>
<dbReference type="PANTHER" id="PTHR11668">
    <property type="entry name" value="SERINE/THREONINE PROTEIN PHOSPHATASE"/>
    <property type="match status" value="1"/>
</dbReference>
<proteinExistence type="inferred from homology"/>
<dbReference type="OrthoDB" id="1930084at2759"/>
<dbReference type="GO" id="GO:0005634">
    <property type="term" value="C:nucleus"/>
    <property type="evidence" value="ECO:0007669"/>
    <property type="project" value="TreeGrafter"/>
</dbReference>
<accession>A0A1Y2I726</accession>
<comment type="similarity">
    <text evidence="8">Belongs to the PPP phosphatase family.</text>
</comment>
<evidence type="ECO:0000256" key="6">
    <source>
        <dbReference type="ARBA" id="ARBA00047761"/>
    </source>
</evidence>
<evidence type="ECO:0000313" key="10">
    <source>
        <dbReference type="EMBL" id="ORZ41292.1"/>
    </source>
</evidence>
<evidence type="ECO:0000256" key="7">
    <source>
        <dbReference type="ARBA" id="ARBA00048336"/>
    </source>
</evidence>
<keyword evidence="11" id="KW-1185">Reference proteome</keyword>
<dbReference type="InterPro" id="IPR050341">
    <property type="entry name" value="PP1_catalytic_subunit"/>
</dbReference>
<dbReference type="Proteomes" id="UP000193411">
    <property type="component" value="Unassembled WGS sequence"/>
</dbReference>
<evidence type="ECO:0000256" key="5">
    <source>
        <dbReference type="ARBA" id="ARBA00023211"/>
    </source>
</evidence>
<comment type="catalytic activity">
    <reaction evidence="7 8">
        <text>O-phospho-L-threonyl-[protein] + H2O = L-threonyl-[protein] + phosphate</text>
        <dbReference type="Rhea" id="RHEA:47004"/>
        <dbReference type="Rhea" id="RHEA-COMP:11060"/>
        <dbReference type="Rhea" id="RHEA-COMP:11605"/>
        <dbReference type="ChEBI" id="CHEBI:15377"/>
        <dbReference type="ChEBI" id="CHEBI:30013"/>
        <dbReference type="ChEBI" id="CHEBI:43474"/>
        <dbReference type="ChEBI" id="CHEBI:61977"/>
        <dbReference type="EC" id="3.1.3.16"/>
    </reaction>
</comment>
<comment type="cofactor">
    <cofactor evidence="1">
        <name>Mn(2+)</name>
        <dbReference type="ChEBI" id="CHEBI:29035"/>
    </cofactor>
</comment>
<dbReference type="STRING" id="765915.A0A1Y2I726"/>
<dbReference type="GO" id="GO:0005737">
    <property type="term" value="C:cytoplasm"/>
    <property type="evidence" value="ECO:0007669"/>
    <property type="project" value="UniProtKB-ARBA"/>
</dbReference>
<dbReference type="GO" id="GO:0046872">
    <property type="term" value="F:metal ion binding"/>
    <property type="evidence" value="ECO:0007669"/>
    <property type="project" value="UniProtKB-KW"/>
</dbReference>
<dbReference type="AlphaFoldDB" id="A0A1Y2I726"/>
<evidence type="ECO:0000256" key="3">
    <source>
        <dbReference type="ARBA" id="ARBA00022801"/>
    </source>
</evidence>
<reference evidence="10 11" key="1">
    <citation type="submission" date="2016-07" db="EMBL/GenBank/DDBJ databases">
        <title>Pervasive Adenine N6-methylation of Active Genes in Fungi.</title>
        <authorList>
            <consortium name="DOE Joint Genome Institute"/>
            <person name="Mondo S.J."/>
            <person name="Dannebaum R.O."/>
            <person name="Kuo R.C."/>
            <person name="Labutti K."/>
            <person name="Haridas S."/>
            <person name="Kuo A."/>
            <person name="Salamov A."/>
            <person name="Ahrendt S.R."/>
            <person name="Lipzen A."/>
            <person name="Sullivan W."/>
            <person name="Andreopoulos W.B."/>
            <person name="Clum A."/>
            <person name="Lindquist E."/>
            <person name="Daum C."/>
            <person name="Ramamoorthy G.K."/>
            <person name="Gryganskyi A."/>
            <person name="Culley D."/>
            <person name="Magnuson J.K."/>
            <person name="James T.Y."/>
            <person name="O'Malley M.A."/>
            <person name="Stajich J.E."/>
            <person name="Spatafora J.W."/>
            <person name="Visel A."/>
            <person name="Grigoriev I.V."/>
        </authorList>
    </citation>
    <scope>NUCLEOTIDE SEQUENCE [LARGE SCALE GENOMIC DNA]</scope>
    <source>
        <strain evidence="10 11">PL171</strain>
    </source>
</reference>
<comment type="caution">
    <text evidence="10">The sequence shown here is derived from an EMBL/GenBank/DDBJ whole genome shotgun (WGS) entry which is preliminary data.</text>
</comment>
<evidence type="ECO:0000256" key="1">
    <source>
        <dbReference type="ARBA" id="ARBA00001936"/>
    </source>
</evidence>
<keyword evidence="5" id="KW-0464">Manganese</keyword>
<dbReference type="EMBL" id="MCFL01000001">
    <property type="protein sequence ID" value="ORZ41292.1"/>
    <property type="molecule type" value="Genomic_DNA"/>
</dbReference>
<dbReference type="Pfam" id="PF16891">
    <property type="entry name" value="STPPase_N"/>
    <property type="match status" value="1"/>
</dbReference>
<dbReference type="InterPro" id="IPR029052">
    <property type="entry name" value="Metallo-depent_PP-like"/>
</dbReference>
<evidence type="ECO:0000259" key="9">
    <source>
        <dbReference type="PROSITE" id="PS00125"/>
    </source>
</evidence>
<organism evidence="10 11">
    <name type="scientific">Catenaria anguillulae PL171</name>
    <dbReference type="NCBI Taxonomy" id="765915"/>
    <lineage>
        <taxon>Eukaryota</taxon>
        <taxon>Fungi</taxon>
        <taxon>Fungi incertae sedis</taxon>
        <taxon>Blastocladiomycota</taxon>
        <taxon>Blastocladiomycetes</taxon>
        <taxon>Blastocladiales</taxon>
        <taxon>Catenariaceae</taxon>
        <taxon>Catenaria</taxon>
    </lineage>
</organism>
<dbReference type="InterPro" id="IPR004843">
    <property type="entry name" value="Calcineurin-like_PHP"/>
</dbReference>
<dbReference type="PROSITE" id="PS00125">
    <property type="entry name" value="SER_THR_PHOSPHATASE"/>
    <property type="match status" value="1"/>
</dbReference>
<gene>
    <name evidence="10" type="ORF">BCR44DRAFT_121596</name>
</gene>
<dbReference type="PRINTS" id="PR00114">
    <property type="entry name" value="STPHPHTASE"/>
</dbReference>
<dbReference type="Pfam" id="PF00149">
    <property type="entry name" value="Metallophos"/>
    <property type="match status" value="1"/>
</dbReference>
<evidence type="ECO:0000313" key="11">
    <source>
        <dbReference type="Proteomes" id="UP000193411"/>
    </source>
</evidence>
<sequence length="317" mass="36299">MIEVNIDSIIDRLLAVQSSRGTQLVNLEEWEIQWLCMTSREVFLSQPVMLELAAPIQICGDVHGQYYDMLRLFEHGGHPPESNYLFLGDYVDRGKQSLETICLLLAYKIKYPNNFFLLRGNHECASINRVYGFYDECKRRYNIKLWKTFTDCFNCLPICAIVEEKIFCMHGGLSPDLQSMEQIRRVVRPTDVPDTGLISDLLWADPDPDITGWSENDRGISYVFGADVVTRFLQKHELDLVCRAHQVVEDGYEFFANRQLVTLFSAPNYCGEFDNAGAMMTVNEELMCSFKVYVVVTVPTLPGPHAADSHTHQCLDR</sequence>
<dbReference type="PANTHER" id="PTHR11668:SF300">
    <property type="entry name" value="SERINE_THREONINE-PROTEIN PHOSPHATASE"/>
    <property type="match status" value="1"/>
</dbReference>
<keyword evidence="4" id="KW-0904">Protein phosphatase</keyword>
<dbReference type="SMART" id="SM00156">
    <property type="entry name" value="PP2Ac"/>
    <property type="match status" value="1"/>
</dbReference>
<keyword evidence="3 8" id="KW-0378">Hydrolase</keyword>
<dbReference type="FunFam" id="3.60.21.10:FF:000047">
    <property type="entry name" value="Serine/threonine-protein phosphatase"/>
    <property type="match status" value="1"/>
</dbReference>
<feature type="domain" description="Serine/threonine specific protein phosphatases" evidence="9">
    <location>
        <begin position="118"/>
        <end position="123"/>
    </location>
</feature>
<dbReference type="SUPFAM" id="SSF56300">
    <property type="entry name" value="Metallo-dependent phosphatases"/>
    <property type="match status" value="1"/>
</dbReference>
<evidence type="ECO:0000256" key="2">
    <source>
        <dbReference type="ARBA" id="ARBA00022723"/>
    </source>
</evidence>
<evidence type="ECO:0000256" key="8">
    <source>
        <dbReference type="RuleBase" id="RU004273"/>
    </source>
</evidence>
<dbReference type="InterPro" id="IPR031675">
    <property type="entry name" value="STPPase_N"/>
</dbReference>
<dbReference type="InterPro" id="IPR006186">
    <property type="entry name" value="Ser/Thr-sp_prot-phosphatase"/>
</dbReference>
<evidence type="ECO:0000256" key="4">
    <source>
        <dbReference type="ARBA" id="ARBA00022912"/>
    </source>
</evidence>
<keyword evidence="2" id="KW-0479">Metal-binding</keyword>
<comment type="catalytic activity">
    <reaction evidence="6">
        <text>O-phospho-L-seryl-[protein] + H2O = L-seryl-[protein] + phosphate</text>
        <dbReference type="Rhea" id="RHEA:20629"/>
        <dbReference type="Rhea" id="RHEA-COMP:9863"/>
        <dbReference type="Rhea" id="RHEA-COMP:11604"/>
        <dbReference type="ChEBI" id="CHEBI:15377"/>
        <dbReference type="ChEBI" id="CHEBI:29999"/>
        <dbReference type="ChEBI" id="CHEBI:43474"/>
        <dbReference type="ChEBI" id="CHEBI:83421"/>
        <dbReference type="EC" id="3.1.3.16"/>
    </reaction>
</comment>
<dbReference type="EC" id="3.1.3.16" evidence="8"/>
<protein>
    <recommendedName>
        <fullName evidence="8">Serine/threonine-protein phosphatase</fullName>
        <ecNumber evidence="8">3.1.3.16</ecNumber>
    </recommendedName>
</protein>